<name>D5CSM0_SIDLE</name>
<dbReference type="Proteomes" id="UP000001625">
    <property type="component" value="Chromosome"/>
</dbReference>
<dbReference type="STRING" id="580332.Slit_1725"/>
<dbReference type="PANTHER" id="PTHR43165">
    <property type="entry name" value="METALLOPHOSPHOESTERASE"/>
    <property type="match status" value="1"/>
</dbReference>
<dbReference type="HOGENOM" id="CLU_063749_4_0_4"/>
<keyword evidence="4" id="KW-1185">Reference proteome</keyword>
<accession>D5CSM0</accession>
<dbReference type="EMBL" id="CP001965">
    <property type="protein sequence ID" value="ADE11956.1"/>
    <property type="molecule type" value="Genomic_DNA"/>
</dbReference>
<reference evidence="3 4" key="1">
    <citation type="submission" date="2010-03" db="EMBL/GenBank/DDBJ databases">
        <title>Complete sequence of Sideroxydans lithotrophicus ES-1.</title>
        <authorList>
            <consortium name="US DOE Joint Genome Institute"/>
            <person name="Lucas S."/>
            <person name="Copeland A."/>
            <person name="Lapidus A."/>
            <person name="Cheng J.-F."/>
            <person name="Bruce D."/>
            <person name="Goodwin L."/>
            <person name="Pitluck S."/>
            <person name="Munk A.C."/>
            <person name="Detter J.C."/>
            <person name="Han C."/>
            <person name="Tapia R."/>
            <person name="Larimer F."/>
            <person name="Land M."/>
            <person name="Hauser L."/>
            <person name="Kyrpides N."/>
            <person name="Ivanova N."/>
            <person name="Emerson D."/>
            <person name="Woyke T."/>
        </authorList>
    </citation>
    <scope>NUCLEOTIDE SEQUENCE [LARGE SCALE GENOMIC DNA]</scope>
    <source>
        <strain evidence="3 4">ES-1</strain>
    </source>
</reference>
<dbReference type="Gene3D" id="3.60.21.10">
    <property type="match status" value="1"/>
</dbReference>
<dbReference type="SUPFAM" id="SSF56300">
    <property type="entry name" value="Metallo-dependent phosphatases"/>
    <property type="match status" value="1"/>
</dbReference>
<dbReference type="KEGG" id="slt:Slit_1725"/>
<dbReference type="OrthoDB" id="9785951at2"/>
<evidence type="ECO:0000259" key="2">
    <source>
        <dbReference type="Pfam" id="PF12850"/>
    </source>
</evidence>
<protein>
    <submittedName>
        <fullName evidence="3">Metallophosphoesterase</fullName>
    </submittedName>
</protein>
<dbReference type="InterPro" id="IPR053193">
    <property type="entry name" value="MetalloPDE_YfcE-like"/>
</dbReference>
<dbReference type="Pfam" id="PF12850">
    <property type="entry name" value="Metallophos_2"/>
    <property type="match status" value="1"/>
</dbReference>
<evidence type="ECO:0000256" key="1">
    <source>
        <dbReference type="ARBA" id="ARBA00008950"/>
    </source>
</evidence>
<proteinExistence type="inferred from homology"/>
<dbReference type="eggNOG" id="COG0622">
    <property type="taxonomic scope" value="Bacteria"/>
</dbReference>
<sequence>MKICIVSDSHDRSAPLVEAIVEAQTLGAKAVIHCGDLIGVNTLRASLKLGIPIHAVHGNNIGDVAALYRMMAKSDRLFTYHGQEAELEFGGRKIFVTHMPHHGHAFACTGAYDLVCHGHSHTAHVGKQTNISGGQSWLVNPGSVAGIDAPGVIASPTWILGDLEHMNFEIRTLL</sequence>
<feature type="domain" description="Calcineurin-like phosphoesterase" evidence="2">
    <location>
        <begin position="1"/>
        <end position="147"/>
    </location>
</feature>
<comment type="similarity">
    <text evidence="1">Belongs to the metallophosphoesterase superfamily. YfcE family.</text>
</comment>
<evidence type="ECO:0000313" key="4">
    <source>
        <dbReference type="Proteomes" id="UP000001625"/>
    </source>
</evidence>
<dbReference type="AlphaFoldDB" id="D5CSM0"/>
<dbReference type="PANTHER" id="PTHR43165:SF1">
    <property type="entry name" value="PHOSPHODIESTERASE MJ0936"/>
    <property type="match status" value="1"/>
</dbReference>
<dbReference type="InterPro" id="IPR024654">
    <property type="entry name" value="Calcineurin-like_PHP_lpxH"/>
</dbReference>
<evidence type="ECO:0000313" key="3">
    <source>
        <dbReference type="EMBL" id="ADE11956.1"/>
    </source>
</evidence>
<gene>
    <name evidence="3" type="ordered locus">Slit_1725</name>
</gene>
<dbReference type="InterPro" id="IPR029052">
    <property type="entry name" value="Metallo-depent_PP-like"/>
</dbReference>
<organism evidence="3 4">
    <name type="scientific">Sideroxydans lithotrophicus (strain ES-1)</name>
    <dbReference type="NCBI Taxonomy" id="580332"/>
    <lineage>
        <taxon>Bacteria</taxon>
        <taxon>Pseudomonadati</taxon>
        <taxon>Pseudomonadota</taxon>
        <taxon>Betaproteobacteria</taxon>
        <taxon>Nitrosomonadales</taxon>
        <taxon>Gallionellaceae</taxon>
        <taxon>Sideroxydans</taxon>
    </lineage>
</organism>